<dbReference type="PROSITE" id="PS01189">
    <property type="entry name" value="RIBOSOMAL_S12E"/>
    <property type="match status" value="1"/>
</dbReference>
<comment type="similarity">
    <text evidence="1 4">Belongs to the eukaryotic ribosomal protein eS12 family.</text>
</comment>
<gene>
    <name evidence="7" type="ORF">APLA_LOCUS12240</name>
    <name evidence="6" type="ORF">APLA_LOCUS4291</name>
</gene>
<protein>
    <recommendedName>
        <fullName evidence="4">40S ribosomal protein S12</fullName>
    </recommendedName>
</protein>
<evidence type="ECO:0000313" key="8">
    <source>
        <dbReference type="Proteomes" id="UP000494106"/>
    </source>
</evidence>
<evidence type="ECO:0000256" key="2">
    <source>
        <dbReference type="ARBA" id="ARBA00022980"/>
    </source>
</evidence>
<dbReference type="Gene3D" id="3.30.1330.30">
    <property type="match status" value="1"/>
</dbReference>
<dbReference type="InterPro" id="IPR029064">
    <property type="entry name" value="Ribosomal_eL30-like_sf"/>
</dbReference>
<evidence type="ECO:0000256" key="3">
    <source>
        <dbReference type="ARBA" id="ARBA00023274"/>
    </source>
</evidence>
<evidence type="ECO:0000313" key="6">
    <source>
        <dbReference type="EMBL" id="CAB3229725.1"/>
    </source>
</evidence>
<dbReference type="Pfam" id="PF01248">
    <property type="entry name" value="Ribosomal_L7Ae"/>
    <property type="match status" value="1"/>
</dbReference>
<evidence type="ECO:0000256" key="1">
    <source>
        <dbReference type="ARBA" id="ARBA00005824"/>
    </source>
</evidence>
<keyword evidence="3 4" id="KW-0687">Ribonucleoprotein</keyword>
<dbReference type="SUPFAM" id="SSF55315">
    <property type="entry name" value="L30e-like"/>
    <property type="match status" value="1"/>
</dbReference>
<evidence type="ECO:0000313" key="7">
    <source>
        <dbReference type="EMBL" id="CAB3249750.1"/>
    </source>
</evidence>
<dbReference type="FunFam" id="3.30.1330.30:FF:000005">
    <property type="entry name" value="40S ribosomal protein S12"/>
    <property type="match status" value="1"/>
</dbReference>
<dbReference type="InterPro" id="IPR004038">
    <property type="entry name" value="Ribosomal_eL8/eL30/eS12/Gad45"/>
</dbReference>
<dbReference type="OrthoDB" id="10249311at2759"/>
<dbReference type="GO" id="GO:0003735">
    <property type="term" value="F:structural constituent of ribosome"/>
    <property type="evidence" value="ECO:0007669"/>
    <property type="project" value="InterPro"/>
</dbReference>
<dbReference type="EMBL" id="CADEBD010000286">
    <property type="protein sequence ID" value="CAB3229725.1"/>
    <property type="molecule type" value="Genomic_DNA"/>
</dbReference>
<evidence type="ECO:0000259" key="5">
    <source>
        <dbReference type="Pfam" id="PF01248"/>
    </source>
</evidence>
<accession>A0A8S0ZA51</accession>
<dbReference type="PRINTS" id="PR00972">
    <property type="entry name" value="RIBSOMALS12E"/>
</dbReference>
<dbReference type="InterPro" id="IPR047860">
    <property type="entry name" value="Ribosomal_eS12_CS"/>
</dbReference>
<keyword evidence="2 4" id="KW-0689">Ribosomal protein</keyword>
<dbReference type="GO" id="GO:0015935">
    <property type="term" value="C:small ribosomal subunit"/>
    <property type="evidence" value="ECO:0007669"/>
    <property type="project" value="UniProtKB-ARBA"/>
</dbReference>
<dbReference type="AlphaFoldDB" id="A0A8S0ZA51"/>
<keyword evidence="8" id="KW-1185">Reference proteome</keyword>
<comment type="caution">
    <text evidence="6">The sequence shown here is derived from an EMBL/GenBank/DDBJ whole genome shotgun (WGS) entry which is preliminary data.</text>
</comment>
<dbReference type="Proteomes" id="UP000494106">
    <property type="component" value="Unassembled WGS sequence"/>
</dbReference>
<evidence type="ECO:0000313" key="9">
    <source>
        <dbReference type="Proteomes" id="UP000494256"/>
    </source>
</evidence>
<dbReference type="GO" id="GO:0022626">
    <property type="term" value="C:cytosolic ribosome"/>
    <property type="evidence" value="ECO:0007669"/>
    <property type="project" value="UniProtKB-ARBA"/>
</dbReference>
<organism evidence="6 9">
    <name type="scientific">Arctia plantaginis</name>
    <name type="common">Wood tiger moth</name>
    <name type="synonym">Phalaena plantaginis</name>
    <dbReference type="NCBI Taxonomy" id="874455"/>
    <lineage>
        <taxon>Eukaryota</taxon>
        <taxon>Metazoa</taxon>
        <taxon>Ecdysozoa</taxon>
        <taxon>Arthropoda</taxon>
        <taxon>Hexapoda</taxon>
        <taxon>Insecta</taxon>
        <taxon>Pterygota</taxon>
        <taxon>Neoptera</taxon>
        <taxon>Endopterygota</taxon>
        <taxon>Lepidoptera</taxon>
        <taxon>Glossata</taxon>
        <taxon>Ditrysia</taxon>
        <taxon>Noctuoidea</taxon>
        <taxon>Erebidae</taxon>
        <taxon>Arctiinae</taxon>
        <taxon>Arctia</taxon>
    </lineage>
</organism>
<feature type="domain" description="Ribosomal protein eL8/eL30/eS12/Gadd45" evidence="5">
    <location>
        <begin position="63"/>
        <end position="156"/>
    </location>
</feature>
<dbReference type="PANTHER" id="PTHR11843">
    <property type="entry name" value="40S RIBOSOMAL PROTEIN S12"/>
    <property type="match status" value="1"/>
</dbReference>
<name>A0A8S0ZA51_ARCPL</name>
<dbReference type="GO" id="GO:0006412">
    <property type="term" value="P:translation"/>
    <property type="evidence" value="ECO:0007669"/>
    <property type="project" value="InterPro"/>
</dbReference>
<sequence length="178" mass="19476">MTLSLILICFKSLRLVHIFVCCQFICLFPVRKVVESQKTMADVDVEVAPNPVLSGGAMDVNTALQEVLKTALIHGGLVHGLHEAAKALDKRQAVLCVLAENCDEVSYKKLVQALCNEHQIPLVKVDNNKKLGEWAGLCKIDKDGKARKIVGCSCVVIKDFGEETPALDVLKDYLKTSS</sequence>
<dbReference type="InterPro" id="IPR000530">
    <property type="entry name" value="Ribosomal_eS12"/>
</dbReference>
<proteinExistence type="inferred from homology"/>
<dbReference type="Proteomes" id="UP000494256">
    <property type="component" value="Unassembled WGS sequence"/>
</dbReference>
<evidence type="ECO:0000256" key="4">
    <source>
        <dbReference type="RuleBase" id="RU000670"/>
    </source>
</evidence>
<reference evidence="8 9" key="1">
    <citation type="submission" date="2020-04" db="EMBL/GenBank/DDBJ databases">
        <authorList>
            <person name="Wallbank WR R."/>
            <person name="Pardo Diaz C."/>
            <person name="Kozak K."/>
            <person name="Martin S."/>
            <person name="Jiggins C."/>
            <person name="Moest M."/>
            <person name="Warren A I."/>
            <person name="Byers J.R.P. K."/>
            <person name="Montejo-Kovacevich G."/>
            <person name="Yen C E."/>
        </authorList>
    </citation>
    <scope>NUCLEOTIDE SEQUENCE [LARGE SCALE GENOMIC DNA]</scope>
</reference>
<dbReference type="EMBL" id="CADEBC010000540">
    <property type="protein sequence ID" value="CAB3249750.1"/>
    <property type="molecule type" value="Genomic_DNA"/>
</dbReference>